<reference evidence="4 5" key="1">
    <citation type="submission" date="2011-09" db="EMBL/GenBank/DDBJ databases">
        <authorList>
            <consortium name="US DOE Joint Genome Institute (JGI-PGF)"/>
            <person name="Lucas S."/>
            <person name="Han J."/>
            <person name="Lapidus A."/>
            <person name="Cheng J.-F."/>
            <person name="Goodwin L."/>
            <person name="Pitluck S."/>
            <person name="Peters L."/>
            <person name="Land M.L."/>
            <person name="Hauser L."/>
            <person name="Brambilla E."/>
            <person name="Klenk H.-P."/>
            <person name="Woyke T.J."/>
        </authorList>
    </citation>
    <scope>NUCLEOTIDE SEQUENCE [LARGE SCALE GENOMIC DNA]</scope>
    <source>
        <strain evidence="4 5">K62</strain>
    </source>
</reference>
<proteinExistence type="inferred from homology"/>
<feature type="domain" description="Aldehyde dehydrogenase" evidence="3">
    <location>
        <begin position="141"/>
        <end position="324"/>
    </location>
</feature>
<dbReference type="Pfam" id="PF00171">
    <property type="entry name" value="Aldedh"/>
    <property type="match status" value="1"/>
</dbReference>
<dbReference type="Gene3D" id="3.40.309.10">
    <property type="entry name" value="Aldehyde Dehydrogenase, Chain A, domain 2"/>
    <property type="match status" value="1"/>
</dbReference>
<dbReference type="RefSeq" id="WP_005462000.1">
    <property type="nucleotide sequence ID" value="NZ_CM001484.1"/>
</dbReference>
<dbReference type="AlphaFoldDB" id="I1CYP0"/>
<dbReference type="PANTHER" id="PTHR43570">
    <property type="entry name" value="ALDEHYDE DEHYDROGENASE"/>
    <property type="match status" value="1"/>
</dbReference>
<dbReference type="GO" id="GO:0006081">
    <property type="term" value="P:aldehyde metabolic process"/>
    <property type="evidence" value="ECO:0007669"/>
    <property type="project" value="InterPro"/>
</dbReference>
<keyword evidence="2" id="KW-0560">Oxidoreductase</keyword>
<dbReference type="Gene3D" id="3.40.605.10">
    <property type="entry name" value="Aldehyde Dehydrogenase, Chain A, domain 1"/>
    <property type="match status" value="1"/>
</dbReference>
<comment type="similarity">
    <text evidence="1">Belongs to the aldehyde dehydrogenase family.</text>
</comment>
<evidence type="ECO:0000313" key="5">
    <source>
        <dbReference type="Proteomes" id="UP000005087"/>
    </source>
</evidence>
<dbReference type="GO" id="GO:0005737">
    <property type="term" value="C:cytoplasm"/>
    <property type="evidence" value="ECO:0007669"/>
    <property type="project" value="TreeGrafter"/>
</dbReference>
<protein>
    <submittedName>
        <fullName evidence="4">NAD-dependent aldehyde dehydrogenase</fullName>
    </submittedName>
</protein>
<dbReference type="EMBL" id="CM001484">
    <property type="protein sequence ID" value="EIE97814.1"/>
    <property type="molecule type" value="Genomic_DNA"/>
</dbReference>
<name>I1CYP0_9PSEU</name>
<dbReference type="HOGENOM" id="CLU_675866_0_0_11"/>
<dbReference type="InterPro" id="IPR016163">
    <property type="entry name" value="Ald_DH_C"/>
</dbReference>
<dbReference type="PANTHER" id="PTHR43570:SF16">
    <property type="entry name" value="ALDEHYDE DEHYDROGENASE TYPE III, ISOFORM Q"/>
    <property type="match status" value="1"/>
</dbReference>
<gene>
    <name evidence="4" type="ORF">SacglDRAFT_00876</name>
</gene>
<accession>I1CYP0</accession>
<organism evidence="4 5">
    <name type="scientific">Saccharomonospora glauca K62</name>
    <dbReference type="NCBI Taxonomy" id="928724"/>
    <lineage>
        <taxon>Bacteria</taxon>
        <taxon>Bacillati</taxon>
        <taxon>Actinomycetota</taxon>
        <taxon>Actinomycetes</taxon>
        <taxon>Pseudonocardiales</taxon>
        <taxon>Pseudonocardiaceae</taxon>
        <taxon>Saccharomonospora</taxon>
    </lineage>
</organism>
<dbReference type="InterPro" id="IPR015590">
    <property type="entry name" value="Aldehyde_DH_dom"/>
</dbReference>
<dbReference type="PROSITE" id="PS00070">
    <property type="entry name" value="ALDEHYDE_DEHYDR_CYS"/>
    <property type="match status" value="1"/>
</dbReference>
<dbReference type="InterPro" id="IPR016162">
    <property type="entry name" value="Ald_DH_N"/>
</dbReference>
<evidence type="ECO:0000256" key="1">
    <source>
        <dbReference type="ARBA" id="ARBA00009986"/>
    </source>
</evidence>
<reference evidence="5" key="2">
    <citation type="submission" date="2012-01" db="EMBL/GenBank/DDBJ databases">
        <title>Noncontiguous Finished sequence of chromosome of Saccharomonospora glauca K62.</title>
        <authorList>
            <consortium name="US DOE Joint Genome Institute"/>
            <person name="Lucas S."/>
            <person name="Han J."/>
            <person name="Lapidus A."/>
            <person name="Cheng J.-F."/>
            <person name="Goodwin L."/>
            <person name="Pitluck S."/>
            <person name="Peters L."/>
            <person name="Mikhailova N."/>
            <person name="Held B."/>
            <person name="Detter J.C."/>
            <person name="Han C."/>
            <person name="Tapia R."/>
            <person name="Land M."/>
            <person name="Hauser L."/>
            <person name="Kyrpides N."/>
            <person name="Ivanova N."/>
            <person name="Pagani I."/>
            <person name="Brambilla E.-M."/>
            <person name="Klenk H.-P."/>
            <person name="Woyke T."/>
        </authorList>
    </citation>
    <scope>NUCLEOTIDE SEQUENCE [LARGE SCALE GENOMIC DNA]</scope>
    <source>
        <strain evidence="5">K62</strain>
    </source>
</reference>
<evidence type="ECO:0000256" key="2">
    <source>
        <dbReference type="ARBA" id="ARBA00023002"/>
    </source>
</evidence>
<dbReference type="SUPFAM" id="SSF53720">
    <property type="entry name" value="ALDH-like"/>
    <property type="match status" value="1"/>
</dbReference>
<keyword evidence="5" id="KW-1185">Reference proteome</keyword>
<dbReference type="OrthoDB" id="2644916at2"/>
<dbReference type="GO" id="GO:0004029">
    <property type="term" value="F:aldehyde dehydrogenase (NAD+) activity"/>
    <property type="evidence" value="ECO:0007669"/>
    <property type="project" value="TreeGrafter"/>
</dbReference>
<dbReference type="STRING" id="928724.SacglDRAFT_00876"/>
<dbReference type="InterPro" id="IPR016160">
    <property type="entry name" value="Ald_DH_CS_CYS"/>
</dbReference>
<evidence type="ECO:0000313" key="4">
    <source>
        <dbReference type="EMBL" id="EIE97814.1"/>
    </source>
</evidence>
<dbReference type="InterPro" id="IPR012394">
    <property type="entry name" value="Aldehyde_DH_NAD(P)"/>
</dbReference>
<dbReference type="eggNOG" id="COG1012">
    <property type="taxonomic scope" value="Bacteria"/>
</dbReference>
<dbReference type="InterPro" id="IPR016161">
    <property type="entry name" value="Ald_DH/histidinol_DH"/>
</dbReference>
<evidence type="ECO:0000259" key="3">
    <source>
        <dbReference type="Pfam" id="PF00171"/>
    </source>
</evidence>
<dbReference type="Proteomes" id="UP000005087">
    <property type="component" value="Chromosome"/>
</dbReference>
<sequence length="398" mass="44018">MWHDSARHELCSLEAESFRMLQGFLGARDKLVDAVSDIATRPSISDELLRSIRTLAGAPDEILREDPERLSRINVFYPSNNLIYSYVLYVLVPSLYTDTITIRPSSRVRRETARVHEILSPYAAGEVRLWECSQREFVDDSASVDLVVFTGTASNAASVRAALCPGPKVLTFASSPTPFVIGPEADVESAARALVAARLFNGGQDCLCPDAVFVHTEVREDLLACLRTMLDRRRSLDSATSWRMVDGVVYEDALESACSFIELNRDAVVYGGKCDVDARMIEPTVLMFDWEPDFTPVEMFAPVFCLVEYEDPAQVRTWLNRPDQQRQGSYVSVFGEPQLIDRRIGTIVVVPEAAPLDVEDGNRPFGGYGVEAGAVQCGDEVLGRPLLISAEAARGGRR</sequence>